<dbReference type="EMBL" id="CP076361">
    <property type="protein sequence ID" value="QWK90618.1"/>
    <property type="molecule type" value="Genomic_DNA"/>
</dbReference>
<proteinExistence type="predicted"/>
<evidence type="ECO:0000313" key="3">
    <source>
        <dbReference type="Proteomes" id="UP000679352"/>
    </source>
</evidence>
<dbReference type="Pfam" id="PF11154">
    <property type="entry name" value="DUF2934"/>
    <property type="match status" value="1"/>
</dbReference>
<organism evidence="2 3">
    <name type="scientific">Gemmobacter fulvus</name>
    <dbReference type="NCBI Taxonomy" id="2840474"/>
    <lineage>
        <taxon>Bacteria</taxon>
        <taxon>Pseudomonadati</taxon>
        <taxon>Pseudomonadota</taxon>
        <taxon>Alphaproteobacteria</taxon>
        <taxon>Rhodobacterales</taxon>
        <taxon>Paracoccaceae</taxon>
        <taxon>Gemmobacter</taxon>
    </lineage>
</organism>
<sequence>MDAKAFADFERRVAEKAHSMWEEAGCPEGGEQPYVDRARALLEISENPEAGRLTIAQSIPPRGEPLLAVENQGEMPGLTDQGDDQLFPEEQQSVEVPLPPKD</sequence>
<dbReference type="Proteomes" id="UP000679352">
    <property type="component" value="Chromosome"/>
</dbReference>
<feature type="region of interest" description="Disordered" evidence="1">
    <location>
        <begin position="71"/>
        <end position="102"/>
    </location>
</feature>
<gene>
    <name evidence="2" type="ORF">KM031_01495</name>
</gene>
<name>A0A975P7K3_9RHOB</name>
<protein>
    <submittedName>
        <fullName evidence="2">DUF2934 domain-containing protein</fullName>
    </submittedName>
</protein>
<reference evidence="2" key="1">
    <citation type="submission" date="2021-06" db="EMBL/GenBank/DDBJ databases">
        <title>Direct submission.</title>
        <authorList>
            <person name="Lee C.-S."/>
            <person name="Jin L."/>
        </authorList>
    </citation>
    <scope>NUCLEOTIDE SEQUENCE</scope>
    <source>
        <strain evidence="2">Con5</strain>
    </source>
</reference>
<accession>A0A975P7K3</accession>
<evidence type="ECO:0000256" key="1">
    <source>
        <dbReference type="SAM" id="MobiDB-lite"/>
    </source>
</evidence>
<dbReference type="AlphaFoldDB" id="A0A975P7K3"/>
<keyword evidence="3" id="KW-1185">Reference proteome</keyword>
<dbReference type="InterPro" id="IPR021327">
    <property type="entry name" value="DUF2934"/>
</dbReference>
<evidence type="ECO:0000313" key="2">
    <source>
        <dbReference type="EMBL" id="QWK90618.1"/>
    </source>
</evidence>
<dbReference type="RefSeq" id="WP_215504134.1">
    <property type="nucleotide sequence ID" value="NZ_CP076361.1"/>
</dbReference>
<dbReference type="KEGG" id="gfu:KM031_01495"/>